<gene>
    <name evidence="3" type="ORF">F5878DRAFT_659171</name>
</gene>
<dbReference type="Proteomes" id="UP001163846">
    <property type="component" value="Unassembled WGS sequence"/>
</dbReference>
<comment type="caution">
    <text evidence="3">The sequence shown here is derived from an EMBL/GenBank/DDBJ whole genome shotgun (WGS) entry which is preliminary data.</text>
</comment>
<evidence type="ECO:0000256" key="1">
    <source>
        <dbReference type="SAM" id="MobiDB-lite"/>
    </source>
</evidence>
<evidence type="ECO:0000313" key="3">
    <source>
        <dbReference type="EMBL" id="KAJ3840684.1"/>
    </source>
</evidence>
<protein>
    <submittedName>
        <fullName evidence="3">Uncharacterized protein</fullName>
    </submittedName>
</protein>
<accession>A0AA38PD27</accession>
<feature type="region of interest" description="Disordered" evidence="1">
    <location>
        <begin position="29"/>
        <end position="88"/>
    </location>
</feature>
<sequence length="314" mass="36586">MFINSFLSTLLIMTHLSVVTGTPLPPVIGKAENSPHPSIETEQIDSPASVRAPPTIKMEQNDTPVRTPPTTRIEREHGQAPAYPPLLDAKGEPFSEDRLFELRIQEGPEGPVLYYSDTQGFRPFINEESHPPSNENWPWDLEDVTSPRETVLQLKIVAVFVLRKDERINAAIGILRHTLFQAEHHFVQVAVQNSYSGYCLQWPRYRNKEWERVSRLNQLAEEDRTRWKNGKYKELLEKYVEIAEREKEALVLKDPRHIWWKLQKLIWNNCMPRLQDFDHKSLDWLASKGRECLTQPIEVRTQKGYFVQGLRLDV</sequence>
<name>A0AA38PD27_9AGAR</name>
<organism evidence="3 4">
    <name type="scientific">Lentinula raphanica</name>
    <dbReference type="NCBI Taxonomy" id="153919"/>
    <lineage>
        <taxon>Eukaryota</taxon>
        <taxon>Fungi</taxon>
        <taxon>Dikarya</taxon>
        <taxon>Basidiomycota</taxon>
        <taxon>Agaricomycotina</taxon>
        <taxon>Agaricomycetes</taxon>
        <taxon>Agaricomycetidae</taxon>
        <taxon>Agaricales</taxon>
        <taxon>Marasmiineae</taxon>
        <taxon>Omphalotaceae</taxon>
        <taxon>Lentinula</taxon>
    </lineage>
</organism>
<feature type="chain" id="PRO_5041202126" evidence="2">
    <location>
        <begin position="22"/>
        <end position="314"/>
    </location>
</feature>
<feature type="compositionally biased region" description="Polar residues" evidence="1">
    <location>
        <begin position="61"/>
        <end position="70"/>
    </location>
</feature>
<feature type="signal peptide" evidence="2">
    <location>
        <begin position="1"/>
        <end position="21"/>
    </location>
</feature>
<reference evidence="3" key="1">
    <citation type="submission" date="2022-08" db="EMBL/GenBank/DDBJ databases">
        <authorList>
            <consortium name="DOE Joint Genome Institute"/>
            <person name="Min B."/>
            <person name="Riley R."/>
            <person name="Sierra-Patev S."/>
            <person name="Naranjo-Ortiz M."/>
            <person name="Looney B."/>
            <person name="Konkel Z."/>
            <person name="Slot J.C."/>
            <person name="Sakamoto Y."/>
            <person name="Steenwyk J.L."/>
            <person name="Rokas A."/>
            <person name="Carro J."/>
            <person name="Camarero S."/>
            <person name="Ferreira P."/>
            <person name="Molpeceres G."/>
            <person name="Ruiz-Duenas F.J."/>
            <person name="Serrano A."/>
            <person name="Henrissat B."/>
            <person name="Drula E."/>
            <person name="Hughes K.W."/>
            <person name="Mata J.L."/>
            <person name="Ishikawa N.K."/>
            <person name="Vargas-Isla R."/>
            <person name="Ushijima S."/>
            <person name="Smith C.A."/>
            <person name="Ahrendt S."/>
            <person name="Andreopoulos W."/>
            <person name="He G."/>
            <person name="Labutti K."/>
            <person name="Lipzen A."/>
            <person name="Ng V."/>
            <person name="Sandor L."/>
            <person name="Barry K."/>
            <person name="Martinez A.T."/>
            <person name="Xiao Y."/>
            <person name="Gibbons J.G."/>
            <person name="Terashima K."/>
            <person name="Hibbett D.S."/>
            <person name="Grigoriev I.V."/>
        </authorList>
    </citation>
    <scope>NUCLEOTIDE SEQUENCE</scope>
    <source>
        <strain evidence="3">TFB9207</strain>
    </source>
</reference>
<evidence type="ECO:0000256" key="2">
    <source>
        <dbReference type="SAM" id="SignalP"/>
    </source>
</evidence>
<dbReference type="EMBL" id="MU806068">
    <property type="protein sequence ID" value="KAJ3840684.1"/>
    <property type="molecule type" value="Genomic_DNA"/>
</dbReference>
<keyword evidence="2" id="KW-0732">Signal</keyword>
<keyword evidence="4" id="KW-1185">Reference proteome</keyword>
<dbReference type="AlphaFoldDB" id="A0AA38PD27"/>
<evidence type="ECO:0000313" key="4">
    <source>
        <dbReference type="Proteomes" id="UP001163846"/>
    </source>
</evidence>
<proteinExistence type="predicted"/>